<reference evidence="12 13" key="1">
    <citation type="submission" date="2017-11" db="EMBL/GenBank/DDBJ databases">
        <title>De-novo sequencing of pomegranate (Punica granatum L.) genome.</title>
        <authorList>
            <person name="Akparov Z."/>
            <person name="Amiraslanov A."/>
            <person name="Hajiyeva S."/>
            <person name="Abbasov M."/>
            <person name="Kaur K."/>
            <person name="Hamwieh A."/>
            <person name="Solovyev V."/>
            <person name="Salamov A."/>
            <person name="Braich B."/>
            <person name="Kosarev P."/>
            <person name="Mahmoud A."/>
            <person name="Hajiyev E."/>
            <person name="Babayeva S."/>
            <person name="Izzatullayeva V."/>
            <person name="Mammadov A."/>
            <person name="Mammadov A."/>
            <person name="Sharifova S."/>
            <person name="Ojaghi J."/>
            <person name="Eynullazada K."/>
            <person name="Bayramov B."/>
            <person name="Abdulazimova A."/>
            <person name="Shahmuradov I."/>
        </authorList>
    </citation>
    <scope>NUCLEOTIDE SEQUENCE [LARGE SCALE GENOMIC DNA]</scope>
    <source>
        <strain evidence="13">cv. AG2017</strain>
        <tissue evidence="12">Leaf</tissue>
    </source>
</reference>
<dbReference type="InterPro" id="IPR002219">
    <property type="entry name" value="PKC_DAG/PE"/>
</dbReference>
<dbReference type="InterPro" id="IPR012336">
    <property type="entry name" value="Thioredoxin-like_fold"/>
</dbReference>
<dbReference type="EC" id="1.8.1.8" evidence="1"/>
<evidence type="ECO:0000256" key="7">
    <source>
        <dbReference type="ARBA" id="ARBA00025782"/>
    </source>
</evidence>
<dbReference type="SUPFAM" id="SSF52833">
    <property type="entry name" value="Thioredoxin-like"/>
    <property type="match status" value="2"/>
</dbReference>
<comment type="catalytic activity">
    <reaction evidence="9">
        <text>[protein]-dithiol + NADP(+) = [protein]-disulfide + NADPH + H(+)</text>
        <dbReference type="Rhea" id="RHEA:18753"/>
        <dbReference type="Rhea" id="RHEA-COMP:10593"/>
        <dbReference type="Rhea" id="RHEA-COMP:10594"/>
        <dbReference type="ChEBI" id="CHEBI:15378"/>
        <dbReference type="ChEBI" id="CHEBI:29950"/>
        <dbReference type="ChEBI" id="CHEBI:50058"/>
        <dbReference type="ChEBI" id="CHEBI:57783"/>
        <dbReference type="ChEBI" id="CHEBI:58349"/>
        <dbReference type="EC" id="1.8.1.8"/>
    </reaction>
</comment>
<dbReference type="Pfam" id="PF03107">
    <property type="entry name" value="C1_2"/>
    <property type="match status" value="1"/>
</dbReference>
<sequence>MRQEEEVNVLWAAAGELDRNHDAPPADICGGSDSDKAATADSSLRLSSLLATKDRDYLLSPSGAQKVWLNSLSILSSSEFFSWTITFSLSSSYKTAIASPFHHLRSALTLMSGHRLFVATTPSLRHHLSLDLALISPQTSTSIFLESEALTFTREGKLGEEDRNERKGEISAQRRERWLENEGECQILRRERTLTTPIERWRLESRPLPLGIESSQIGGSPYFGRGSYDYGRDLSIGVAGALPLIGIVDVLFGLNSVKVSDLEGHVVGLYFSANWYQPCRNFTEALLSAYEQLRAGGSNFEVVFVSADEDLDAFNHYRSSMPWLSIPYSDLESKKALNRKFDVEGIPCLIILQLGDDKDMQTLHDGVELIYRYGARAFPFTAERLEELQKEEQEKHDTQSLMSLLTNHDRDYLLAHPKPRQVPVASLTGKTVGLFFSAQWCLPGAKFTPKLISMYHKIKQMLEEQGRDGDFEIVYISSDRDESSFQSDFDPMPWLALPFGDQNAKALAKHFDVWGIPWLVILGPDGKTVTTHGRSLINLYREKAYPFTDAKLEQLQKEMDEEAKNLPRLDFHAGHRHELTLVSSGSGGGPFICCDCEEQGSGWAYQCLECGYEVHTKCMRSVGTGTLNIERRFECVIVPASLGGD</sequence>
<dbReference type="InterPro" id="IPR052259">
    <property type="entry name" value="Nucleoredoxin-like"/>
</dbReference>
<evidence type="ECO:0000313" key="12">
    <source>
        <dbReference type="EMBL" id="PKI75145.1"/>
    </source>
</evidence>
<dbReference type="InterPro" id="IPR004146">
    <property type="entry name" value="DC1"/>
</dbReference>
<keyword evidence="3" id="KW-0677">Repeat</keyword>
<gene>
    <name evidence="12" type="ORF">CRG98_004480</name>
</gene>
<dbReference type="PANTHER" id="PTHR13871:SF7">
    <property type="entry name" value="NUCLEOREDOXIN 2-RELATED"/>
    <property type="match status" value="1"/>
</dbReference>
<accession>A0A2I0L357</accession>
<dbReference type="SUPFAM" id="SSF57889">
    <property type="entry name" value="Cysteine-rich domain"/>
    <property type="match status" value="1"/>
</dbReference>
<dbReference type="PROSITE" id="PS51352">
    <property type="entry name" value="THIOREDOXIN_2"/>
    <property type="match status" value="1"/>
</dbReference>
<evidence type="ECO:0000256" key="8">
    <source>
        <dbReference type="ARBA" id="ARBA00047388"/>
    </source>
</evidence>
<dbReference type="GO" id="GO:0047134">
    <property type="term" value="F:protein-disulfide reductase [NAD(P)H] activity"/>
    <property type="evidence" value="ECO:0007669"/>
    <property type="project" value="UniProtKB-EC"/>
</dbReference>
<proteinExistence type="inferred from homology"/>
<keyword evidence="13" id="KW-1185">Reference proteome</keyword>
<dbReference type="PANTHER" id="PTHR13871">
    <property type="entry name" value="THIOREDOXIN"/>
    <property type="match status" value="1"/>
</dbReference>
<comment type="caution">
    <text evidence="12">The sequence shown here is derived from an EMBL/GenBank/DDBJ whole genome shotgun (WGS) entry which is preliminary data.</text>
</comment>
<dbReference type="PROSITE" id="PS50081">
    <property type="entry name" value="ZF_DAG_PE_2"/>
    <property type="match status" value="1"/>
</dbReference>
<evidence type="ECO:0000256" key="5">
    <source>
        <dbReference type="ARBA" id="ARBA00023002"/>
    </source>
</evidence>
<evidence type="ECO:0000256" key="3">
    <source>
        <dbReference type="ARBA" id="ARBA00022737"/>
    </source>
</evidence>
<dbReference type="AlphaFoldDB" id="A0A2I0L357"/>
<dbReference type="Proteomes" id="UP000233551">
    <property type="component" value="Unassembled WGS sequence"/>
</dbReference>
<comment type="catalytic activity">
    <reaction evidence="8">
        <text>[protein]-dithiol + NAD(+) = [protein]-disulfide + NADH + H(+)</text>
        <dbReference type="Rhea" id="RHEA:18749"/>
        <dbReference type="Rhea" id="RHEA-COMP:10593"/>
        <dbReference type="Rhea" id="RHEA-COMP:10594"/>
        <dbReference type="ChEBI" id="CHEBI:15378"/>
        <dbReference type="ChEBI" id="CHEBI:29950"/>
        <dbReference type="ChEBI" id="CHEBI:50058"/>
        <dbReference type="ChEBI" id="CHEBI:57540"/>
        <dbReference type="ChEBI" id="CHEBI:57945"/>
        <dbReference type="EC" id="1.8.1.8"/>
    </reaction>
</comment>
<dbReference type="EMBL" id="PGOL01000185">
    <property type="protein sequence ID" value="PKI75145.1"/>
    <property type="molecule type" value="Genomic_DNA"/>
</dbReference>
<evidence type="ECO:0000259" key="10">
    <source>
        <dbReference type="PROSITE" id="PS50081"/>
    </source>
</evidence>
<evidence type="ECO:0000256" key="2">
    <source>
        <dbReference type="ARBA" id="ARBA00022723"/>
    </source>
</evidence>
<feature type="domain" description="Phorbol-ester/DAG-type" evidence="10">
    <location>
        <begin position="576"/>
        <end position="635"/>
    </location>
</feature>
<evidence type="ECO:0000256" key="1">
    <source>
        <dbReference type="ARBA" id="ARBA00012612"/>
    </source>
</evidence>
<dbReference type="Pfam" id="PF13905">
    <property type="entry name" value="Thioredoxin_8"/>
    <property type="match status" value="2"/>
</dbReference>
<keyword evidence="2" id="KW-0479">Metal-binding</keyword>
<keyword evidence="6" id="KW-0520">NAD</keyword>
<dbReference type="InterPro" id="IPR046349">
    <property type="entry name" value="C1-like_sf"/>
</dbReference>
<evidence type="ECO:0000256" key="6">
    <source>
        <dbReference type="ARBA" id="ARBA00023027"/>
    </source>
</evidence>
<feature type="domain" description="Thioredoxin" evidence="11">
    <location>
        <begin position="371"/>
        <end position="557"/>
    </location>
</feature>
<evidence type="ECO:0000259" key="11">
    <source>
        <dbReference type="PROSITE" id="PS51352"/>
    </source>
</evidence>
<dbReference type="InterPro" id="IPR036249">
    <property type="entry name" value="Thioredoxin-like_sf"/>
</dbReference>
<protein>
    <recommendedName>
        <fullName evidence="1">protein-disulfide reductase</fullName>
        <ecNumber evidence="1">1.8.1.8</ecNumber>
    </recommendedName>
</protein>
<dbReference type="InterPro" id="IPR013766">
    <property type="entry name" value="Thioredoxin_domain"/>
</dbReference>
<comment type="similarity">
    <text evidence="7">Belongs to the nucleoredoxin family.</text>
</comment>
<evidence type="ECO:0000256" key="4">
    <source>
        <dbReference type="ARBA" id="ARBA00022833"/>
    </source>
</evidence>
<evidence type="ECO:0000256" key="9">
    <source>
        <dbReference type="ARBA" id="ARBA00047804"/>
    </source>
</evidence>
<keyword evidence="5" id="KW-0560">Oxidoreductase</keyword>
<evidence type="ECO:0000313" key="13">
    <source>
        <dbReference type="Proteomes" id="UP000233551"/>
    </source>
</evidence>
<name>A0A2I0L357_PUNGR</name>
<organism evidence="12 13">
    <name type="scientific">Punica granatum</name>
    <name type="common">Pomegranate</name>
    <dbReference type="NCBI Taxonomy" id="22663"/>
    <lineage>
        <taxon>Eukaryota</taxon>
        <taxon>Viridiplantae</taxon>
        <taxon>Streptophyta</taxon>
        <taxon>Embryophyta</taxon>
        <taxon>Tracheophyta</taxon>
        <taxon>Spermatophyta</taxon>
        <taxon>Magnoliopsida</taxon>
        <taxon>eudicotyledons</taxon>
        <taxon>Gunneridae</taxon>
        <taxon>Pentapetalae</taxon>
        <taxon>rosids</taxon>
        <taxon>malvids</taxon>
        <taxon>Myrtales</taxon>
        <taxon>Lythraceae</taxon>
        <taxon>Punica</taxon>
    </lineage>
</organism>
<keyword evidence="4" id="KW-0862">Zinc</keyword>
<dbReference type="GO" id="GO:0046872">
    <property type="term" value="F:metal ion binding"/>
    <property type="evidence" value="ECO:0007669"/>
    <property type="project" value="UniProtKB-KW"/>
</dbReference>
<dbReference type="Gene3D" id="3.40.30.10">
    <property type="entry name" value="Glutaredoxin"/>
    <property type="match status" value="2"/>
</dbReference>